<dbReference type="RefSeq" id="WP_271191872.1">
    <property type="nucleotide sequence ID" value="NZ_CP115667.1"/>
</dbReference>
<evidence type="ECO:0000313" key="3">
    <source>
        <dbReference type="Proteomes" id="UP001210339"/>
    </source>
</evidence>
<reference evidence="2 3" key="1">
    <citation type="submission" date="2023-01" db="EMBL/GenBank/DDBJ databases">
        <authorList>
            <person name="Lee S.H."/>
            <person name="Jung H.S."/>
            <person name="Yun J.U."/>
        </authorList>
    </citation>
    <scope>NUCLEOTIDE SEQUENCE [LARGE SCALE GENOMIC DNA]</scope>
    <source>
        <strain evidence="2 3">CBA3646</strain>
    </source>
</reference>
<feature type="transmembrane region" description="Helical" evidence="1">
    <location>
        <begin position="125"/>
        <end position="146"/>
    </location>
</feature>
<dbReference type="EMBL" id="CP115667">
    <property type="protein sequence ID" value="WBW50341.1"/>
    <property type="molecule type" value="Genomic_DNA"/>
</dbReference>
<dbReference type="Pfam" id="PF07136">
    <property type="entry name" value="DUF1385"/>
    <property type="match status" value="1"/>
</dbReference>
<keyword evidence="1" id="KW-0812">Transmembrane</keyword>
<accession>A0ABY7QVH1</accession>
<feature type="transmembrane region" description="Helical" evidence="1">
    <location>
        <begin position="191"/>
        <end position="209"/>
    </location>
</feature>
<sequence length="293" mass="32702">MAKEKFKTTIGGQALIEGVMMRGPSKIAYAVRKPDGNIEVQIHSDDDLSGKYPVLTWPIIRGAYKLIDSMLKGVDALMYSASFYDDEEDTAGAGVTVAISMLLAILMFMVLPSVVAGFFKSRLNHVGLNLLEGGLRLIIFFIYLMAISKMEDIKRVFQYHGSEHKSIACYEAREELTVANVKKYPIEHPRCGTSFLFMVMIISILVLSLFGWPNFIIRVLSRIVAMPLIAGLAYEVNRWMGKSDSWIARVVRKPGLLIQRFATVREPSDDMIEVAIASLNAVLPEAGESDTWK</sequence>
<dbReference type="PANTHER" id="PTHR42867">
    <property type="entry name" value="MEMBRANE PROTEIN-RELATED"/>
    <property type="match status" value="1"/>
</dbReference>
<gene>
    <name evidence="2" type="ORF">O6R05_02025</name>
</gene>
<keyword evidence="1" id="KW-0472">Membrane</keyword>
<evidence type="ECO:0000256" key="1">
    <source>
        <dbReference type="SAM" id="Phobius"/>
    </source>
</evidence>
<name>A0ABY7QVH1_9FIRM</name>
<proteinExistence type="predicted"/>
<dbReference type="Proteomes" id="UP001210339">
    <property type="component" value="Chromosome"/>
</dbReference>
<protein>
    <submittedName>
        <fullName evidence="2">DUF1385 domain-containing protein</fullName>
    </submittedName>
</protein>
<keyword evidence="1" id="KW-1133">Transmembrane helix</keyword>
<organism evidence="2 3">
    <name type="scientific">Peptoniphilus equinus</name>
    <dbReference type="NCBI Taxonomy" id="3016343"/>
    <lineage>
        <taxon>Bacteria</taxon>
        <taxon>Bacillati</taxon>
        <taxon>Bacillota</taxon>
        <taxon>Tissierellia</taxon>
        <taxon>Tissierellales</taxon>
        <taxon>Peptoniphilaceae</taxon>
        <taxon>Peptoniphilus</taxon>
    </lineage>
</organism>
<feature type="transmembrane region" description="Helical" evidence="1">
    <location>
        <begin position="97"/>
        <end position="119"/>
    </location>
</feature>
<dbReference type="PANTHER" id="PTHR42867:SF1">
    <property type="entry name" value="MEMBRANE PROTEIN-RELATED"/>
    <property type="match status" value="1"/>
</dbReference>
<evidence type="ECO:0000313" key="2">
    <source>
        <dbReference type="EMBL" id="WBW50341.1"/>
    </source>
</evidence>
<dbReference type="InterPro" id="IPR010787">
    <property type="entry name" value="DUF1385"/>
</dbReference>
<keyword evidence="3" id="KW-1185">Reference proteome</keyword>